<keyword evidence="3" id="KW-1185">Reference proteome</keyword>
<gene>
    <name evidence="2" type="ORF">SAMN04515678_101462</name>
</gene>
<dbReference type="OrthoDB" id="9342581at2"/>
<keyword evidence="1" id="KW-0472">Membrane</keyword>
<evidence type="ECO:0000256" key="1">
    <source>
        <dbReference type="SAM" id="Phobius"/>
    </source>
</evidence>
<feature type="transmembrane region" description="Helical" evidence="1">
    <location>
        <begin position="192"/>
        <end position="217"/>
    </location>
</feature>
<evidence type="ECO:0000313" key="3">
    <source>
        <dbReference type="Proteomes" id="UP000325289"/>
    </source>
</evidence>
<organism evidence="2 3">
    <name type="scientific">Roseivivax sediminis</name>
    <dbReference type="NCBI Taxonomy" id="936889"/>
    <lineage>
        <taxon>Bacteria</taxon>
        <taxon>Pseudomonadati</taxon>
        <taxon>Pseudomonadota</taxon>
        <taxon>Alphaproteobacteria</taxon>
        <taxon>Rhodobacterales</taxon>
        <taxon>Roseobacteraceae</taxon>
        <taxon>Roseivivax</taxon>
    </lineage>
</organism>
<evidence type="ECO:0000313" key="2">
    <source>
        <dbReference type="EMBL" id="SFD53149.1"/>
    </source>
</evidence>
<reference evidence="2 3" key="1">
    <citation type="submission" date="2016-10" db="EMBL/GenBank/DDBJ databases">
        <authorList>
            <person name="Varghese N."/>
            <person name="Submissions S."/>
        </authorList>
    </citation>
    <scope>NUCLEOTIDE SEQUENCE [LARGE SCALE GENOMIC DNA]</scope>
    <source>
        <strain evidence="3">YIM D21,KCTC 23444,ACCC 10710</strain>
    </source>
</reference>
<dbReference type="InterPro" id="IPR046575">
    <property type="entry name" value="DUF6635"/>
</dbReference>
<dbReference type="RefSeq" id="WP_149754250.1">
    <property type="nucleotide sequence ID" value="NZ_FOMS01000001.1"/>
</dbReference>
<feature type="transmembrane region" description="Helical" evidence="1">
    <location>
        <begin position="41"/>
        <end position="62"/>
    </location>
</feature>
<dbReference type="EMBL" id="FOMS01000001">
    <property type="protein sequence ID" value="SFD53149.1"/>
    <property type="molecule type" value="Genomic_DNA"/>
</dbReference>
<keyword evidence="1" id="KW-1133">Transmembrane helix</keyword>
<accession>A0A1I1T3D6</accession>
<proteinExistence type="predicted"/>
<dbReference type="AlphaFoldDB" id="A0A1I1T3D6"/>
<protein>
    <submittedName>
        <fullName evidence="2">Uncharacterized protein</fullName>
    </submittedName>
</protein>
<name>A0A1I1T3D6_9RHOB</name>
<sequence>MSVAEIRASEIRAFVRATYGLRGTLALHRAALGLDLLRAPINVALATVFLLSRLLMLILRLVRLRGAAAWLGRRRIFLRTAVAQAVALRLEAFLARLDGLGAGVTAGPERRLHAIDEYVGVRSAVAEITTSLIVLALGYAIFHAATPGIMSLAPNVADRMTHAEAVRGFWAGDGLGRMWYGAFPPSISPERIVLTGMILAMLASVVTTFAGLVADPVQRALGIHRRRLDRMLTRLDGDRPESLAPEHLAARTGDLIDVLFAALRALRG</sequence>
<keyword evidence="1" id="KW-0812">Transmembrane</keyword>
<dbReference type="Pfam" id="PF20340">
    <property type="entry name" value="DUF6635"/>
    <property type="match status" value="1"/>
</dbReference>
<dbReference type="Proteomes" id="UP000325289">
    <property type="component" value="Unassembled WGS sequence"/>
</dbReference>
<feature type="transmembrane region" description="Helical" evidence="1">
    <location>
        <begin position="119"/>
        <end position="142"/>
    </location>
</feature>